<dbReference type="SUPFAM" id="SSF75005">
    <property type="entry name" value="Arabinanase/levansucrase/invertase"/>
    <property type="match status" value="1"/>
</dbReference>
<keyword evidence="11" id="KW-1185">Reference proteome</keyword>
<keyword evidence="3 8" id="KW-0378">Hydrolase</keyword>
<dbReference type="InterPro" id="IPR052176">
    <property type="entry name" value="Glycosyl_Hydrlase_43_Enz"/>
</dbReference>
<evidence type="ECO:0000256" key="6">
    <source>
        <dbReference type="PIRSR" id="PIRSR606710-1"/>
    </source>
</evidence>
<accession>A0A494VQ83</accession>
<evidence type="ECO:0000256" key="3">
    <source>
        <dbReference type="ARBA" id="ARBA00022801"/>
    </source>
</evidence>
<feature type="signal peptide" evidence="9">
    <location>
        <begin position="1"/>
        <end position="23"/>
    </location>
</feature>
<evidence type="ECO:0000256" key="9">
    <source>
        <dbReference type="SAM" id="SignalP"/>
    </source>
</evidence>
<evidence type="ECO:0000313" key="10">
    <source>
        <dbReference type="EMBL" id="AYL96091.1"/>
    </source>
</evidence>
<feature type="chain" id="PRO_5019741967" evidence="9">
    <location>
        <begin position="24"/>
        <end position="316"/>
    </location>
</feature>
<dbReference type="Pfam" id="PF04616">
    <property type="entry name" value="Glyco_hydro_43"/>
    <property type="match status" value="1"/>
</dbReference>
<keyword evidence="2" id="KW-0624">Polysaccharide degradation</keyword>
<dbReference type="InterPro" id="IPR006710">
    <property type="entry name" value="Glyco_hydro_43"/>
</dbReference>
<dbReference type="RefSeq" id="WP_119409696.1">
    <property type="nucleotide sequence ID" value="NZ_CP032869.1"/>
</dbReference>
<dbReference type="Gene3D" id="2.115.10.20">
    <property type="entry name" value="Glycosyl hydrolase domain, family 43"/>
    <property type="match status" value="1"/>
</dbReference>
<dbReference type="Proteomes" id="UP000270046">
    <property type="component" value="Chromosome"/>
</dbReference>
<evidence type="ECO:0000256" key="7">
    <source>
        <dbReference type="PIRSR" id="PIRSR606710-2"/>
    </source>
</evidence>
<evidence type="ECO:0000313" key="11">
    <source>
        <dbReference type="Proteomes" id="UP000270046"/>
    </source>
</evidence>
<feature type="site" description="Important for catalytic activity, responsible for pKa modulation of the active site Glu and correct orientation of both the proton donor and substrate" evidence="7">
    <location>
        <position position="158"/>
    </location>
</feature>
<dbReference type="OrthoDB" id="9803461at2"/>
<keyword evidence="5 8" id="KW-0326">Glycosidase</keyword>
<evidence type="ECO:0000256" key="8">
    <source>
        <dbReference type="RuleBase" id="RU361187"/>
    </source>
</evidence>
<dbReference type="CDD" id="cd08990">
    <property type="entry name" value="GH43_AXH_like"/>
    <property type="match status" value="1"/>
</dbReference>
<feature type="active site" description="Proton donor" evidence="6">
    <location>
        <position position="206"/>
    </location>
</feature>
<proteinExistence type="inferred from homology"/>
<dbReference type="InterPro" id="IPR023296">
    <property type="entry name" value="Glyco_hydro_beta-prop_sf"/>
</dbReference>
<keyword evidence="4" id="KW-0119">Carbohydrate metabolism</keyword>
<feature type="active site" description="Proton acceptor" evidence="6">
    <location>
        <position position="55"/>
    </location>
</feature>
<sequence length="316" mass="35759">MKKTSAKLFYLLSILFLSTASYAQNPIVRDIYTADPSAHVWKDGRLYVYPSHDIDPPRGCDLMDKYHVYSTDDMVHWKDHGEILNATQVPWGRKEGGFMWAPDCAYRNGKYYFYFPHPSGSNWDTTWKVGIATSKQPAGNFKVQGYLNLGSDSRSMIDPCVFVDDDGQAYFYYGGGGRCVGTKLKPNMTEIAEPLKPMEGLKDFHEATWVFKRNNIYYLTYADNHTEDKKGANRLNYATSTSPLGPWTYGGVYLDPTGCDTSHGSVVEYKGKWYAFYHNSVLTGRGNLRSICVDELHFNADGSIQKVVQTGLLSKR</sequence>
<keyword evidence="9" id="KW-0732">Signal</keyword>
<dbReference type="PANTHER" id="PTHR43772">
    <property type="entry name" value="ENDO-1,4-BETA-XYLANASE"/>
    <property type="match status" value="1"/>
</dbReference>
<dbReference type="GO" id="GO:0004553">
    <property type="term" value="F:hydrolase activity, hydrolyzing O-glycosyl compounds"/>
    <property type="evidence" value="ECO:0007669"/>
    <property type="project" value="InterPro"/>
</dbReference>
<evidence type="ECO:0000256" key="4">
    <source>
        <dbReference type="ARBA" id="ARBA00023277"/>
    </source>
</evidence>
<dbReference type="PANTHER" id="PTHR43772:SF2">
    <property type="entry name" value="PUTATIVE (AFU_ORTHOLOGUE AFUA_2G04480)-RELATED"/>
    <property type="match status" value="1"/>
</dbReference>
<gene>
    <name evidence="10" type="ORF">HYN43_012685</name>
</gene>
<evidence type="ECO:0000256" key="5">
    <source>
        <dbReference type="ARBA" id="ARBA00023295"/>
    </source>
</evidence>
<evidence type="ECO:0000256" key="2">
    <source>
        <dbReference type="ARBA" id="ARBA00022651"/>
    </source>
</evidence>
<comment type="similarity">
    <text evidence="1 8">Belongs to the glycosyl hydrolase 43 family.</text>
</comment>
<dbReference type="GO" id="GO:0045493">
    <property type="term" value="P:xylan catabolic process"/>
    <property type="evidence" value="ECO:0007669"/>
    <property type="project" value="UniProtKB-KW"/>
</dbReference>
<dbReference type="KEGG" id="muh:HYN43_012685"/>
<reference evidence="10 11" key="1">
    <citation type="submission" date="2018-10" db="EMBL/GenBank/DDBJ databases">
        <title>Genome sequencing of Mucilaginibacter sp. HYN0043.</title>
        <authorList>
            <person name="Kim M."/>
            <person name="Yi H."/>
        </authorList>
    </citation>
    <scope>NUCLEOTIDE SEQUENCE [LARGE SCALE GENOMIC DNA]</scope>
    <source>
        <strain evidence="10 11">HYN0043</strain>
    </source>
</reference>
<dbReference type="EMBL" id="CP032869">
    <property type="protein sequence ID" value="AYL96091.1"/>
    <property type="molecule type" value="Genomic_DNA"/>
</dbReference>
<protein>
    <submittedName>
        <fullName evidence="10">Glycosyl hydrolase family 43</fullName>
    </submittedName>
</protein>
<organism evidence="10 11">
    <name type="scientific">Mucilaginibacter celer</name>
    <dbReference type="NCBI Taxonomy" id="2305508"/>
    <lineage>
        <taxon>Bacteria</taxon>
        <taxon>Pseudomonadati</taxon>
        <taxon>Bacteroidota</taxon>
        <taxon>Sphingobacteriia</taxon>
        <taxon>Sphingobacteriales</taxon>
        <taxon>Sphingobacteriaceae</taxon>
        <taxon>Mucilaginibacter</taxon>
    </lineage>
</organism>
<keyword evidence="2" id="KW-0858">Xylan degradation</keyword>
<evidence type="ECO:0000256" key="1">
    <source>
        <dbReference type="ARBA" id="ARBA00009865"/>
    </source>
</evidence>
<name>A0A494VQ83_9SPHI</name>
<dbReference type="AlphaFoldDB" id="A0A494VQ83"/>